<keyword evidence="1" id="KW-0808">Transferase</keyword>
<proteinExistence type="predicted"/>
<dbReference type="SUPFAM" id="SSF53271">
    <property type="entry name" value="PRTase-like"/>
    <property type="match status" value="1"/>
</dbReference>
<sequence length="340" mass="38047">MHYRSISDMNDAIVRNLRRLPRDIDLVVGVPRSGILAATLVSLTANIPMTDLDSFLAGKIYTSGVTKRRAALDRKASEMRKVLVIDDSVSGGAAMRDARSRIEAAGIKADFTYAAVFGLVPQYQETDLVFEVVPHPRMFQWNFMHHKFLAQSCVDIDGVLCLDPTEAENDDGPAYEKFLSEALPLHCPTRKIGWLVTSRLEKYRKLTEAWLAKHDIQYDHLIMLDLPSKAERQRLGVHGSFKADFYRKSDAILFIESEHPQALKIASLSGKPVLCVETHLVSYPDALSLPALGQSARNLPARLRQINSPDGRKTAIKNVARTLLGERGYETLKNRVKRPA</sequence>
<dbReference type="InterPro" id="IPR023214">
    <property type="entry name" value="HAD_sf"/>
</dbReference>
<dbReference type="Proteomes" id="UP000219182">
    <property type="component" value="Unassembled WGS sequence"/>
</dbReference>
<evidence type="ECO:0000313" key="2">
    <source>
        <dbReference type="Proteomes" id="UP000219182"/>
    </source>
</evidence>
<keyword evidence="1" id="KW-0328">Glycosyltransferase</keyword>
<dbReference type="GO" id="GO:0016757">
    <property type="term" value="F:glycosyltransferase activity"/>
    <property type="evidence" value="ECO:0007669"/>
    <property type="project" value="UniProtKB-KW"/>
</dbReference>
<keyword evidence="2" id="KW-1185">Reference proteome</keyword>
<comment type="caution">
    <text evidence="1">The sequence shown here is derived from an EMBL/GenBank/DDBJ whole genome shotgun (WGS) entry which is preliminary data.</text>
</comment>
<dbReference type="CDD" id="cd06223">
    <property type="entry name" value="PRTases_typeI"/>
    <property type="match status" value="1"/>
</dbReference>
<dbReference type="Gene3D" id="3.40.50.1000">
    <property type="entry name" value="HAD superfamily/HAD-like"/>
    <property type="match status" value="1"/>
</dbReference>
<dbReference type="EMBL" id="NWQG01000213">
    <property type="protein sequence ID" value="PDQ18024.1"/>
    <property type="molecule type" value="Genomic_DNA"/>
</dbReference>
<dbReference type="InterPro" id="IPR000836">
    <property type="entry name" value="PRTase_dom"/>
</dbReference>
<organism evidence="1 2">
    <name type="scientific">Mesorhizobium sanjuanii</name>
    <dbReference type="NCBI Taxonomy" id="2037900"/>
    <lineage>
        <taxon>Bacteria</taxon>
        <taxon>Pseudomonadati</taxon>
        <taxon>Pseudomonadota</taxon>
        <taxon>Alphaproteobacteria</taxon>
        <taxon>Hyphomicrobiales</taxon>
        <taxon>Phyllobacteriaceae</taxon>
        <taxon>Mesorhizobium</taxon>
    </lineage>
</organism>
<evidence type="ECO:0000313" key="1">
    <source>
        <dbReference type="EMBL" id="PDQ18024.1"/>
    </source>
</evidence>
<gene>
    <name evidence="1" type="ORF">CN311_26860</name>
</gene>
<dbReference type="InterPro" id="IPR029057">
    <property type="entry name" value="PRTase-like"/>
</dbReference>
<dbReference type="AlphaFoldDB" id="A0A2A6F858"/>
<reference evidence="1 2" key="1">
    <citation type="submission" date="2017-09" db="EMBL/GenBank/DDBJ databases">
        <title>Mesorhizobum sanjuanii sp. nov. isolated from nodules of Lotus tenuis in saline-alkaline lowlands of Flooding Pampa.</title>
        <authorList>
            <person name="Sannazzaro A.I."/>
            <person name="Torres Tejerizo G.A."/>
            <person name="Fontana F."/>
            <person name="Cumpa Velazquez L.M."/>
            <person name="Hansen L."/>
            <person name="Pistorio M."/>
            <person name="Estrella M.J."/>
        </authorList>
    </citation>
    <scope>NUCLEOTIDE SEQUENCE [LARGE SCALE GENOMIC DNA]</scope>
    <source>
        <strain evidence="1 2">BSA136</strain>
    </source>
</reference>
<name>A0A2A6F858_9HYPH</name>
<dbReference type="RefSeq" id="WP_097576671.1">
    <property type="nucleotide sequence ID" value="NZ_NWQG01000213.1"/>
</dbReference>
<protein>
    <submittedName>
        <fullName evidence="1">Phosphoribosyltransferase</fullName>
    </submittedName>
</protein>
<dbReference type="Gene3D" id="3.40.50.2020">
    <property type="match status" value="1"/>
</dbReference>
<accession>A0A2A6F858</accession>